<sequence length="144" mass="16265">MSVPQLLPLPCCCLLNTDGTWSEFLILEKLKDHHWLCVDINWSYREIGCFESAVLQTSHGLQVCRFGKLDDPERFTDTDLQSDACLVFFLRTTADGHPLPSIREGEWLETSQYEGDIDDLQHPRGEGRGILHPTHLEAVGAQTA</sequence>
<evidence type="ECO:0000313" key="1">
    <source>
        <dbReference type="EMBL" id="CAE7653256.1"/>
    </source>
</evidence>
<gene>
    <name evidence="1" type="ORF">SPIL2461_LOCUS17489</name>
</gene>
<dbReference type="Proteomes" id="UP000649617">
    <property type="component" value="Unassembled WGS sequence"/>
</dbReference>
<protein>
    <submittedName>
        <fullName evidence="1">Uncharacterized protein</fullName>
    </submittedName>
</protein>
<name>A0A812W285_SYMPI</name>
<reference evidence="1" key="1">
    <citation type="submission" date="2021-02" db="EMBL/GenBank/DDBJ databases">
        <authorList>
            <person name="Dougan E. K."/>
            <person name="Rhodes N."/>
            <person name="Thang M."/>
            <person name="Chan C."/>
        </authorList>
    </citation>
    <scope>NUCLEOTIDE SEQUENCE</scope>
</reference>
<keyword evidence="2" id="KW-1185">Reference proteome</keyword>
<accession>A0A812W285</accession>
<organism evidence="1 2">
    <name type="scientific">Symbiodinium pilosum</name>
    <name type="common">Dinoflagellate</name>
    <dbReference type="NCBI Taxonomy" id="2952"/>
    <lineage>
        <taxon>Eukaryota</taxon>
        <taxon>Sar</taxon>
        <taxon>Alveolata</taxon>
        <taxon>Dinophyceae</taxon>
        <taxon>Suessiales</taxon>
        <taxon>Symbiodiniaceae</taxon>
        <taxon>Symbiodinium</taxon>
    </lineage>
</organism>
<comment type="caution">
    <text evidence="1">The sequence shown here is derived from an EMBL/GenBank/DDBJ whole genome shotgun (WGS) entry which is preliminary data.</text>
</comment>
<dbReference type="AlphaFoldDB" id="A0A812W285"/>
<dbReference type="EMBL" id="CAJNIZ010043194">
    <property type="protein sequence ID" value="CAE7653256.1"/>
    <property type="molecule type" value="Genomic_DNA"/>
</dbReference>
<proteinExistence type="predicted"/>
<evidence type="ECO:0000313" key="2">
    <source>
        <dbReference type="Proteomes" id="UP000649617"/>
    </source>
</evidence>